<name>A0A085MT52_9BILA</name>
<sequence>MCRYALGSFTARDITAAKRQLMQQRKEHFTASYQGYGFDQFGECCSNQWITEERMTGRNFILSIKARTNLVPTRLQTHRGRVQTGDQRILCRRCGNVSRAPESLTHVSQNRPFTYGLICRRHNMIAAKLISVLEANGFDCIMEPILCSGISALIPDILATKNGKSWIIDVAIQFEMKDSLARRHAEKCAKYEALAQPVKKLTEATDFATGAFVIGIRGAWCAKNDDTLEQLGITMTTNMKALLCLMVLERTNQLVAWFMRTSEGIQIGPLTEHQRKEISRTDRPCVRPD</sequence>
<proteinExistence type="predicted"/>
<evidence type="ECO:0000313" key="1">
    <source>
        <dbReference type="EMBL" id="KFD60398.1"/>
    </source>
</evidence>
<protein>
    <submittedName>
        <fullName evidence="1">Uncharacterized protein</fullName>
    </submittedName>
</protein>
<reference evidence="1" key="1">
    <citation type="journal article" date="2014" name="Nat. Genet.">
        <title>Genome and transcriptome of the porcine whipworm Trichuris suis.</title>
        <authorList>
            <person name="Jex A.R."/>
            <person name="Nejsum P."/>
            <person name="Schwarz E.M."/>
            <person name="Hu L."/>
            <person name="Young N.D."/>
            <person name="Hall R.S."/>
            <person name="Korhonen P.K."/>
            <person name="Liao S."/>
            <person name="Thamsborg S."/>
            <person name="Xia J."/>
            <person name="Xu P."/>
            <person name="Wang S."/>
            <person name="Scheerlinck J.P."/>
            <person name="Hofmann A."/>
            <person name="Sternberg P.W."/>
            <person name="Wang J."/>
            <person name="Gasser R.B."/>
        </authorList>
    </citation>
    <scope>NUCLEOTIDE SEQUENCE [LARGE SCALE GENOMIC DNA]</scope>
    <source>
        <strain evidence="1">DCEP-RM93F</strain>
    </source>
</reference>
<accession>A0A085MT52</accession>
<gene>
    <name evidence="1" type="ORF">M514_27444</name>
</gene>
<dbReference type="AlphaFoldDB" id="A0A085MT52"/>
<organism evidence="1">
    <name type="scientific">Trichuris suis</name>
    <name type="common">pig whipworm</name>
    <dbReference type="NCBI Taxonomy" id="68888"/>
    <lineage>
        <taxon>Eukaryota</taxon>
        <taxon>Metazoa</taxon>
        <taxon>Ecdysozoa</taxon>
        <taxon>Nematoda</taxon>
        <taxon>Enoplea</taxon>
        <taxon>Dorylaimia</taxon>
        <taxon>Trichinellida</taxon>
        <taxon>Trichuridae</taxon>
        <taxon>Trichuris</taxon>
    </lineage>
</organism>
<dbReference type="Proteomes" id="UP000030758">
    <property type="component" value="Unassembled WGS sequence"/>
</dbReference>
<dbReference type="EMBL" id="KL367671">
    <property type="protein sequence ID" value="KFD60398.1"/>
    <property type="molecule type" value="Genomic_DNA"/>
</dbReference>